<feature type="transmembrane region" description="Helical" evidence="2">
    <location>
        <begin position="245"/>
        <end position="266"/>
    </location>
</feature>
<reference evidence="4" key="1">
    <citation type="journal article" date="2019" name="Int. J. Syst. Evol. Microbiol.">
        <title>The Global Catalogue of Microorganisms (GCM) 10K type strain sequencing project: providing services to taxonomists for standard genome sequencing and annotation.</title>
        <authorList>
            <consortium name="The Broad Institute Genomics Platform"/>
            <consortium name="The Broad Institute Genome Sequencing Center for Infectious Disease"/>
            <person name="Wu L."/>
            <person name="Ma J."/>
        </authorList>
    </citation>
    <scope>NUCLEOTIDE SEQUENCE [LARGE SCALE GENOMIC DNA]</scope>
    <source>
        <strain evidence="4">JCM 17933</strain>
    </source>
</reference>
<dbReference type="RefSeq" id="WP_345466976.1">
    <property type="nucleotide sequence ID" value="NZ_BAABHF010000024.1"/>
</dbReference>
<keyword evidence="4" id="KW-1185">Reference proteome</keyword>
<dbReference type="Proteomes" id="UP001500503">
    <property type="component" value="Unassembled WGS sequence"/>
</dbReference>
<accession>A0ABP8Q8L7</accession>
<protein>
    <submittedName>
        <fullName evidence="3">Uncharacterized protein</fullName>
    </submittedName>
</protein>
<evidence type="ECO:0000256" key="2">
    <source>
        <dbReference type="SAM" id="Phobius"/>
    </source>
</evidence>
<evidence type="ECO:0000313" key="4">
    <source>
        <dbReference type="Proteomes" id="UP001500503"/>
    </source>
</evidence>
<dbReference type="EMBL" id="BAABHF010000024">
    <property type="protein sequence ID" value="GAA4499265.1"/>
    <property type="molecule type" value="Genomic_DNA"/>
</dbReference>
<organism evidence="3 4">
    <name type="scientific">Actinoallomurus oryzae</name>
    <dbReference type="NCBI Taxonomy" id="502180"/>
    <lineage>
        <taxon>Bacteria</taxon>
        <taxon>Bacillati</taxon>
        <taxon>Actinomycetota</taxon>
        <taxon>Actinomycetes</taxon>
        <taxon>Streptosporangiales</taxon>
        <taxon>Thermomonosporaceae</taxon>
        <taxon>Actinoallomurus</taxon>
    </lineage>
</organism>
<keyword evidence="2" id="KW-0472">Membrane</keyword>
<name>A0ABP8Q8L7_9ACTN</name>
<keyword evidence="2" id="KW-1133">Transmembrane helix</keyword>
<sequence>MGYAVHPASLTRYHDHALAPHVQALRDLERSHADQALPAFPQGLAANGTADLFKTVNDRLGRVLGDAVQHAASSQTRLAETTRRYSGAEAVNLSYFTGGAPDSGTVATPPLPALDGPSSPSSTTEDPQDLLALLRAGIERLTSTVAPLGGLSLVRPVIDQLRANAVDPRHYDTAASAHAAHARHISALKSRLDESAKATVSWNGAARDGFETDRRRHLAILDDAEAHSRTLSAAYGEMATTMRRFLSHAALAIAAFLSAFAVTLFISHFFESALFVCLAEIAAFVLYLAGWLVVRLVDMAQTVRKTLAA</sequence>
<keyword evidence="2" id="KW-0812">Transmembrane</keyword>
<evidence type="ECO:0000313" key="3">
    <source>
        <dbReference type="EMBL" id="GAA4499265.1"/>
    </source>
</evidence>
<gene>
    <name evidence="3" type="ORF">GCM10023191_045830</name>
</gene>
<proteinExistence type="predicted"/>
<feature type="transmembrane region" description="Helical" evidence="2">
    <location>
        <begin position="272"/>
        <end position="294"/>
    </location>
</feature>
<feature type="region of interest" description="Disordered" evidence="1">
    <location>
        <begin position="99"/>
        <end position="126"/>
    </location>
</feature>
<comment type="caution">
    <text evidence="3">The sequence shown here is derived from an EMBL/GenBank/DDBJ whole genome shotgun (WGS) entry which is preliminary data.</text>
</comment>
<evidence type="ECO:0000256" key="1">
    <source>
        <dbReference type="SAM" id="MobiDB-lite"/>
    </source>
</evidence>